<dbReference type="RefSeq" id="WP_013181723.1">
    <property type="nucleotide sequence ID" value="NC_014225.1"/>
</dbReference>
<accession>D6YV40</accession>
<keyword evidence="2" id="KW-1185">Reference proteome</keyword>
<evidence type="ECO:0000313" key="2">
    <source>
        <dbReference type="Proteomes" id="UP000001505"/>
    </source>
</evidence>
<gene>
    <name evidence="1" type="ordered locus">wcw_0633</name>
</gene>
<organism evidence="1 2">
    <name type="scientific">Waddlia chondrophila (strain ATCC VR-1470 / WSU 86-1044)</name>
    <dbReference type="NCBI Taxonomy" id="716544"/>
    <lineage>
        <taxon>Bacteria</taxon>
        <taxon>Pseudomonadati</taxon>
        <taxon>Chlamydiota</taxon>
        <taxon>Chlamydiia</taxon>
        <taxon>Parachlamydiales</taxon>
        <taxon>Waddliaceae</taxon>
        <taxon>Waddlia</taxon>
    </lineage>
</organism>
<dbReference type="KEGG" id="wch:wcw_0633"/>
<dbReference type="AlphaFoldDB" id="D6YV40"/>
<dbReference type="HOGENOM" id="CLU_1691998_0_0_0"/>
<reference evidence="1 2" key="1">
    <citation type="journal article" date="2010" name="PLoS ONE">
        <title>The Waddlia genome: a window into chlamydial biology.</title>
        <authorList>
            <person name="Bertelli C."/>
            <person name="Collyn F."/>
            <person name="Croxatto A."/>
            <person name="Ruckert C."/>
            <person name="Polkinghorne A."/>
            <person name="Kebbi-Beghdadi C."/>
            <person name="Goesmann A."/>
            <person name="Vaughan L."/>
            <person name="Greub G."/>
        </authorList>
    </citation>
    <scope>NUCLEOTIDE SEQUENCE [LARGE SCALE GENOMIC DNA]</scope>
    <source>
        <strain evidence="2">ATCC VR-1470 / WSU 86-1044</strain>
    </source>
</reference>
<dbReference type="Proteomes" id="UP000001505">
    <property type="component" value="Chromosome"/>
</dbReference>
<protein>
    <submittedName>
        <fullName evidence="1">Uncharacterized protein</fullName>
    </submittedName>
</protein>
<dbReference type="EMBL" id="CP001928">
    <property type="protein sequence ID" value="ADI38001.1"/>
    <property type="molecule type" value="Genomic_DNA"/>
</dbReference>
<proteinExistence type="predicted"/>
<name>D6YV40_WADCW</name>
<evidence type="ECO:0000313" key="1">
    <source>
        <dbReference type="EMBL" id="ADI38001.1"/>
    </source>
</evidence>
<sequence length="185" mass="21861">MIDFDNLPADITNHIMLFREFLNISWDHVIYKIMDEHNWDDDSDFIDDWMQINWELLVERELLENRFTLAQFSTTHLGENILNPGKLPDFMVVGKSDHLELKDIVSSTVISEDKILRLFTFNTWSLKSKALAFGPPFEVAGLVDIETNEIFHVLVEHLSFWLYKIQTHTYMKGMCKFQKYVLDNN</sequence>